<keyword evidence="8 11" id="KW-0342">GTP-binding</keyword>
<evidence type="ECO:0000256" key="13">
    <source>
        <dbReference type="SAM" id="Phobius"/>
    </source>
</evidence>
<dbReference type="Gene3D" id="3.40.50.300">
    <property type="entry name" value="P-loop containing nucleotide triphosphate hydrolases"/>
    <property type="match status" value="1"/>
</dbReference>
<keyword evidence="12" id="KW-0460">Magnesium</keyword>
<evidence type="ECO:0000256" key="3">
    <source>
        <dbReference type="ARBA" id="ARBA00020256"/>
    </source>
</evidence>
<keyword evidence="15" id="KW-1185">Reference proteome</keyword>
<dbReference type="OrthoDB" id="41266at2759"/>
<dbReference type="InterPro" id="IPR005225">
    <property type="entry name" value="Small_GTP-bd"/>
</dbReference>
<dbReference type="InterPro" id="IPR027417">
    <property type="entry name" value="P-loop_NTPase"/>
</dbReference>
<feature type="binding site" evidence="11">
    <location>
        <position position="88"/>
    </location>
    <ligand>
        <name>GTP</name>
        <dbReference type="ChEBI" id="CHEBI:37565"/>
    </ligand>
</feature>
<sequence>MLDQLDIIPIAIVSTIVLLILSVLIGFVLKRKSSKTTILLLGATDAGKTQLYTQLRFEKKTSTVTSMKENEGPVTLKNKTYELVDIPGHERVRFHYIDYLPVTRSIVFVVDSTTVARQIRIVGEYLYNILAQQQVQKQHIPILIACNKTDLITALPKDKIQQRLEVEINRLRSTRTAAVEQQEANIDDEQEAYLGYEGEDFKFDHLDNDVQFDTCSVEKDELDNVVDWIVNN</sequence>
<dbReference type="GO" id="GO:0046872">
    <property type="term" value="F:metal ion binding"/>
    <property type="evidence" value="ECO:0007669"/>
    <property type="project" value="UniProtKB-KW"/>
</dbReference>
<protein>
    <recommendedName>
        <fullName evidence="3">Signal recognition particle receptor subunit beta</fullName>
    </recommendedName>
</protein>
<dbReference type="PANTHER" id="PTHR11711">
    <property type="entry name" value="ADP RIBOSYLATION FACTOR-RELATED"/>
    <property type="match status" value="1"/>
</dbReference>
<dbReference type="SUPFAM" id="SSF52540">
    <property type="entry name" value="P-loop containing nucleoside triphosphate hydrolases"/>
    <property type="match status" value="1"/>
</dbReference>
<comment type="caution">
    <text evidence="14">The sequence shown here is derived from an EMBL/GenBank/DDBJ whole genome shotgun (WGS) entry which is preliminary data.</text>
</comment>
<evidence type="ECO:0000256" key="9">
    <source>
        <dbReference type="ARBA" id="ARBA00023136"/>
    </source>
</evidence>
<dbReference type="PROSITE" id="PS51417">
    <property type="entry name" value="ARF"/>
    <property type="match status" value="1"/>
</dbReference>
<accession>A0A8H7VRW4</accession>
<keyword evidence="10" id="KW-0675">Receptor</keyword>
<organism evidence="14 15">
    <name type="scientific">Circinella minor</name>
    <dbReference type="NCBI Taxonomy" id="1195481"/>
    <lineage>
        <taxon>Eukaryota</taxon>
        <taxon>Fungi</taxon>
        <taxon>Fungi incertae sedis</taxon>
        <taxon>Mucoromycota</taxon>
        <taxon>Mucoromycotina</taxon>
        <taxon>Mucoromycetes</taxon>
        <taxon>Mucorales</taxon>
        <taxon>Lichtheimiaceae</taxon>
        <taxon>Circinella</taxon>
    </lineage>
</organism>
<evidence type="ECO:0000256" key="2">
    <source>
        <dbReference type="ARBA" id="ARBA00005619"/>
    </source>
</evidence>
<keyword evidence="7 13" id="KW-1133">Transmembrane helix</keyword>
<evidence type="ECO:0000313" key="15">
    <source>
        <dbReference type="Proteomes" id="UP000646827"/>
    </source>
</evidence>
<evidence type="ECO:0000256" key="10">
    <source>
        <dbReference type="ARBA" id="ARBA00023170"/>
    </source>
</evidence>
<evidence type="ECO:0000256" key="12">
    <source>
        <dbReference type="PIRSR" id="PIRSR606689-2"/>
    </source>
</evidence>
<feature type="transmembrane region" description="Helical" evidence="13">
    <location>
        <begin position="6"/>
        <end position="29"/>
    </location>
</feature>
<feature type="binding site" evidence="12">
    <location>
        <position position="49"/>
    </location>
    <ligand>
        <name>Mg(2+)</name>
        <dbReference type="ChEBI" id="CHEBI:18420"/>
    </ligand>
</feature>
<dbReference type="InterPro" id="IPR024156">
    <property type="entry name" value="Small_GTPase_ARF"/>
</dbReference>
<comment type="subcellular location">
    <subcellularLocation>
        <location evidence="1">Endoplasmic reticulum membrane</location>
        <topology evidence="1">Single-pass membrane protein</topology>
    </subcellularLocation>
</comment>
<dbReference type="CDD" id="cd04105">
    <property type="entry name" value="SR_beta"/>
    <property type="match status" value="1"/>
</dbReference>
<feature type="binding site" evidence="11">
    <location>
        <begin position="42"/>
        <end position="49"/>
    </location>
    <ligand>
        <name>GTP</name>
        <dbReference type="ChEBI" id="CHEBI:37565"/>
    </ligand>
</feature>
<feature type="binding site" evidence="11">
    <location>
        <begin position="147"/>
        <end position="150"/>
    </location>
    <ligand>
        <name>GTP</name>
        <dbReference type="ChEBI" id="CHEBI:37565"/>
    </ligand>
</feature>
<keyword evidence="6" id="KW-0256">Endoplasmic reticulum</keyword>
<comment type="similarity">
    <text evidence="2">Belongs to the SRP receptor beta subunit family.</text>
</comment>
<dbReference type="EMBL" id="JAEPRB010000037">
    <property type="protein sequence ID" value="KAG2224784.1"/>
    <property type="molecule type" value="Genomic_DNA"/>
</dbReference>
<dbReference type="NCBIfam" id="TIGR00231">
    <property type="entry name" value="small_GTP"/>
    <property type="match status" value="1"/>
</dbReference>
<dbReference type="SMART" id="SM00177">
    <property type="entry name" value="ARF"/>
    <property type="match status" value="1"/>
</dbReference>
<dbReference type="GO" id="GO:0003924">
    <property type="term" value="F:GTPase activity"/>
    <property type="evidence" value="ECO:0007669"/>
    <property type="project" value="InterPro"/>
</dbReference>
<dbReference type="Pfam" id="PF09439">
    <property type="entry name" value="SRPRB"/>
    <property type="match status" value="1"/>
</dbReference>
<dbReference type="Proteomes" id="UP000646827">
    <property type="component" value="Unassembled WGS sequence"/>
</dbReference>
<evidence type="ECO:0000256" key="6">
    <source>
        <dbReference type="ARBA" id="ARBA00022824"/>
    </source>
</evidence>
<evidence type="ECO:0000256" key="8">
    <source>
        <dbReference type="ARBA" id="ARBA00023134"/>
    </source>
</evidence>
<dbReference type="AlphaFoldDB" id="A0A8H7VRW4"/>
<dbReference type="PRINTS" id="PR00328">
    <property type="entry name" value="SAR1GTPBP"/>
</dbReference>
<keyword evidence="9 13" id="KW-0472">Membrane</keyword>
<evidence type="ECO:0000256" key="4">
    <source>
        <dbReference type="ARBA" id="ARBA00022692"/>
    </source>
</evidence>
<evidence type="ECO:0000313" key="14">
    <source>
        <dbReference type="EMBL" id="KAG2224784.1"/>
    </source>
</evidence>
<keyword evidence="4 13" id="KW-0812">Transmembrane</keyword>
<proteinExistence type="inferred from homology"/>
<keyword evidence="12" id="KW-0479">Metal-binding</keyword>
<feature type="binding site" evidence="12">
    <location>
        <position position="66"/>
    </location>
    <ligand>
        <name>Mg(2+)</name>
        <dbReference type="ChEBI" id="CHEBI:18420"/>
    </ligand>
</feature>
<dbReference type="InterPro" id="IPR006689">
    <property type="entry name" value="Small_GTPase_ARF/SAR"/>
</dbReference>
<evidence type="ECO:0000256" key="5">
    <source>
        <dbReference type="ARBA" id="ARBA00022741"/>
    </source>
</evidence>
<keyword evidence="5 11" id="KW-0547">Nucleotide-binding</keyword>
<evidence type="ECO:0000256" key="11">
    <source>
        <dbReference type="PIRSR" id="PIRSR606689-1"/>
    </source>
</evidence>
<reference evidence="14 15" key="1">
    <citation type="submission" date="2020-12" db="EMBL/GenBank/DDBJ databases">
        <title>Metabolic potential, ecology and presence of endohyphal bacteria is reflected in genomic diversity of Mucoromycotina.</title>
        <authorList>
            <person name="Muszewska A."/>
            <person name="Okrasinska A."/>
            <person name="Steczkiewicz K."/>
            <person name="Drgas O."/>
            <person name="Orlowska M."/>
            <person name="Perlinska-Lenart U."/>
            <person name="Aleksandrzak-Piekarczyk T."/>
            <person name="Szatraj K."/>
            <person name="Zielenkiewicz U."/>
            <person name="Pilsyk S."/>
            <person name="Malc E."/>
            <person name="Mieczkowski P."/>
            <person name="Kruszewska J.S."/>
            <person name="Biernat P."/>
            <person name="Pawlowska J."/>
        </authorList>
    </citation>
    <scope>NUCLEOTIDE SEQUENCE [LARGE SCALE GENOMIC DNA]</scope>
    <source>
        <strain evidence="14 15">CBS 142.35</strain>
    </source>
</reference>
<gene>
    <name evidence="14" type="ORF">INT45_005308</name>
</gene>
<dbReference type="InterPro" id="IPR019009">
    <property type="entry name" value="SRP_receptor_beta_su"/>
</dbReference>
<dbReference type="GO" id="GO:0005525">
    <property type="term" value="F:GTP binding"/>
    <property type="evidence" value="ECO:0007669"/>
    <property type="project" value="UniProtKB-KW"/>
</dbReference>
<name>A0A8H7VRW4_9FUNG</name>
<dbReference type="GO" id="GO:0005789">
    <property type="term" value="C:endoplasmic reticulum membrane"/>
    <property type="evidence" value="ECO:0007669"/>
    <property type="project" value="UniProtKB-SubCell"/>
</dbReference>
<evidence type="ECO:0000256" key="1">
    <source>
        <dbReference type="ARBA" id="ARBA00004389"/>
    </source>
</evidence>
<evidence type="ECO:0000256" key="7">
    <source>
        <dbReference type="ARBA" id="ARBA00022989"/>
    </source>
</evidence>